<accession>A0A9J6BD20</accession>
<dbReference type="OrthoDB" id="10257471at2759"/>
<dbReference type="PROSITE" id="PS50181">
    <property type="entry name" value="FBOX"/>
    <property type="match status" value="1"/>
</dbReference>
<evidence type="ECO:0000259" key="1">
    <source>
        <dbReference type="PROSITE" id="PS50181"/>
    </source>
</evidence>
<dbReference type="SMART" id="SM00256">
    <property type="entry name" value="FBOX"/>
    <property type="match status" value="1"/>
</dbReference>
<sequence length="481" mass="56065">MENLPEPVLIDIFKYFNAYELGNLMKVCQRWSQIIRSSNHLSRHSAILLDTKTNGSSNLSTPIFNKIFNLHISGLPDDIILQEFMSVHGQTLEHVTFEKVKNINEIKLFPSEEIFGMKFIDKLKMFENVESLTFANGSVQNYDRDDNWEKIEWKNLKYLKLKEFLCPVQQIFGSAKLKKLKLVALKPSSLGFTNDFWVQQSQTLDELRILKCQIAFASILKVINAENLQILQLSLKIVTDNIADLMEALKNYKFDKITIKGLCKYSQSIQAVISNNPEVRKLKVINSSFDFKDEFIPHVNKSLQNLYYLKLPLNYGIIPSESRINFVNIKHLEFEAIKYPIHVNRLIYILQKSPNVKILRIGWIGNHAVSNDLFIKILKNAENIEEIQFGSKYDSFEMNEEIIEIIKENSNENLKKLTIFTNNVEEMRKKFRKLHDKNLKCVALDKNYEAIVTDEDRFGKFLMSDENKILGRFIGTCTWKR</sequence>
<keyword evidence="3" id="KW-1185">Reference proteome</keyword>
<dbReference type="SUPFAM" id="SSF81383">
    <property type="entry name" value="F-box domain"/>
    <property type="match status" value="1"/>
</dbReference>
<gene>
    <name evidence="2" type="ORF">PVAND_015452</name>
</gene>
<dbReference type="InterPro" id="IPR001810">
    <property type="entry name" value="F-box_dom"/>
</dbReference>
<organism evidence="2 3">
    <name type="scientific">Polypedilum vanderplanki</name>
    <name type="common">Sleeping chironomid midge</name>
    <dbReference type="NCBI Taxonomy" id="319348"/>
    <lineage>
        <taxon>Eukaryota</taxon>
        <taxon>Metazoa</taxon>
        <taxon>Ecdysozoa</taxon>
        <taxon>Arthropoda</taxon>
        <taxon>Hexapoda</taxon>
        <taxon>Insecta</taxon>
        <taxon>Pterygota</taxon>
        <taxon>Neoptera</taxon>
        <taxon>Endopterygota</taxon>
        <taxon>Diptera</taxon>
        <taxon>Nematocera</taxon>
        <taxon>Chironomoidea</taxon>
        <taxon>Chironomidae</taxon>
        <taxon>Chironominae</taxon>
        <taxon>Polypedilum</taxon>
        <taxon>Polypedilum</taxon>
    </lineage>
</organism>
<protein>
    <recommendedName>
        <fullName evidence="1">F-box domain-containing protein</fullName>
    </recommendedName>
</protein>
<dbReference type="InterPro" id="IPR032675">
    <property type="entry name" value="LRR_dom_sf"/>
</dbReference>
<dbReference type="Gene3D" id="3.80.10.10">
    <property type="entry name" value="Ribonuclease Inhibitor"/>
    <property type="match status" value="1"/>
</dbReference>
<name>A0A9J6BD20_POLVA</name>
<reference evidence="2" key="1">
    <citation type="submission" date="2021-03" db="EMBL/GenBank/DDBJ databases">
        <title>Chromosome level genome of the anhydrobiotic midge Polypedilum vanderplanki.</title>
        <authorList>
            <person name="Yoshida Y."/>
            <person name="Kikawada T."/>
            <person name="Gusev O."/>
        </authorList>
    </citation>
    <scope>NUCLEOTIDE SEQUENCE</scope>
    <source>
        <strain evidence="2">NIAS01</strain>
        <tissue evidence="2">Whole body or cell culture</tissue>
    </source>
</reference>
<dbReference type="InterPro" id="IPR036047">
    <property type="entry name" value="F-box-like_dom_sf"/>
</dbReference>
<comment type="caution">
    <text evidence="2">The sequence shown here is derived from an EMBL/GenBank/DDBJ whole genome shotgun (WGS) entry which is preliminary data.</text>
</comment>
<dbReference type="AlphaFoldDB" id="A0A9J6BD20"/>
<evidence type="ECO:0000313" key="3">
    <source>
        <dbReference type="Proteomes" id="UP001107558"/>
    </source>
</evidence>
<dbReference type="Gene3D" id="1.20.1280.50">
    <property type="match status" value="1"/>
</dbReference>
<dbReference type="SUPFAM" id="SSF52047">
    <property type="entry name" value="RNI-like"/>
    <property type="match status" value="1"/>
</dbReference>
<dbReference type="EMBL" id="JADBJN010000004">
    <property type="protein sequence ID" value="KAG5667472.1"/>
    <property type="molecule type" value="Genomic_DNA"/>
</dbReference>
<proteinExistence type="predicted"/>
<dbReference type="CDD" id="cd09917">
    <property type="entry name" value="F-box_SF"/>
    <property type="match status" value="1"/>
</dbReference>
<dbReference type="Pfam" id="PF12937">
    <property type="entry name" value="F-box-like"/>
    <property type="match status" value="1"/>
</dbReference>
<evidence type="ECO:0000313" key="2">
    <source>
        <dbReference type="EMBL" id="KAG5667472.1"/>
    </source>
</evidence>
<feature type="domain" description="F-box" evidence="1">
    <location>
        <begin position="1"/>
        <end position="44"/>
    </location>
</feature>
<dbReference type="Proteomes" id="UP001107558">
    <property type="component" value="Chromosome 4"/>
</dbReference>